<gene>
    <name evidence="10" type="ORF">PSACC_01481</name>
</gene>
<evidence type="ECO:0000256" key="7">
    <source>
        <dbReference type="ARBA" id="ARBA00023186"/>
    </source>
</evidence>
<dbReference type="PANTHER" id="PTHR16719">
    <property type="entry name" value="CYTOCHROME C OXIDASE COPPER CHAPERONE"/>
    <property type="match status" value="1"/>
</dbReference>
<evidence type="ECO:0000313" key="11">
    <source>
        <dbReference type="Proteomes" id="UP000240830"/>
    </source>
</evidence>
<comment type="subcellular location">
    <subcellularLocation>
        <location evidence="1">Mitochondrion intermembrane space</location>
    </subcellularLocation>
</comment>
<dbReference type="SUPFAM" id="SSF47072">
    <property type="entry name" value="Cysteine alpha-hairpin motif"/>
    <property type="match status" value="1"/>
</dbReference>
<keyword evidence="3 8" id="KW-0479">Metal-binding</keyword>
<organism evidence="10 11">
    <name type="scientific">Paramicrosporidium saccamoebae</name>
    <dbReference type="NCBI Taxonomy" id="1246581"/>
    <lineage>
        <taxon>Eukaryota</taxon>
        <taxon>Fungi</taxon>
        <taxon>Fungi incertae sedis</taxon>
        <taxon>Cryptomycota</taxon>
        <taxon>Cryptomycota incertae sedis</taxon>
        <taxon>Paramicrosporidium</taxon>
    </lineage>
</organism>
<evidence type="ECO:0000256" key="8">
    <source>
        <dbReference type="PIRSR" id="PIRSR607745-1"/>
    </source>
</evidence>
<dbReference type="GO" id="GO:0016531">
    <property type="term" value="F:copper chaperone activity"/>
    <property type="evidence" value="ECO:0007669"/>
    <property type="project" value="InterPro"/>
</dbReference>
<dbReference type="EMBL" id="MTSL01000106">
    <property type="protein sequence ID" value="PJF18709.1"/>
    <property type="molecule type" value="Genomic_DNA"/>
</dbReference>
<feature type="region of interest" description="Disordered" evidence="9">
    <location>
        <begin position="1"/>
        <end position="25"/>
    </location>
</feature>
<keyword evidence="4 8" id="KW-0186">Copper</keyword>
<evidence type="ECO:0000256" key="4">
    <source>
        <dbReference type="ARBA" id="ARBA00023008"/>
    </source>
</evidence>
<dbReference type="GO" id="GO:0005507">
    <property type="term" value="F:copper ion binding"/>
    <property type="evidence" value="ECO:0007669"/>
    <property type="project" value="InterPro"/>
</dbReference>
<dbReference type="Pfam" id="PF05051">
    <property type="entry name" value="COX17"/>
    <property type="match status" value="1"/>
</dbReference>
<keyword evidence="6" id="KW-1015">Disulfide bond</keyword>
<sequence>MVEAEAPIAGVSNEISTKPAVDEQGNPLKPCCACPETRKLRDDCVLFNGEENCQTYIEAHRACLTSYGFIV</sequence>
<dbReference type="PROSITE" id="PS51808">
    <property type="entry name" value="CHCH"/>
    <property type="match status" value="1"/>
</dbReference>
<dbReference type="PANTHER" id="PTHR16719:SF0">
    <property type="entry name" value="CYTOCHROME C OXIDASE COPPER CHAPERONE"/>
    <property type="match status" value="1"/>
</dbReference>
<feature type="binding site" evidence="8">
    <location>
        <position position="32"/>
    </location>
    <ligand>
        <name>Cu cation</name>
        <dbReference type="ChEBI" id="CHEBI:23378"/>
    </ligand>
</feature>
<comment type="similarity">
    <text evidence="2">Belongs to the COX17 family.</text>
</comment>
<protein>
    <submittedName>
        <fullName evidence="10">Cytochrome c oxidase copper chaperone</fullName>
    </submittedName>
</protein>
<dbReference type="Gene3D" id="1.10.287.1130">
    <property type="entry name" value="CytochromE C oxidase copper chaperone"/>
    <property type="match status" value="1"/>
</dbReference>
<dbReference type="Proteomes" id="UP000240830">
    <property type="component" value="Unassembled WGS sequence"/>
</dbReference>
<evidence type="ECO:0000256" key="3">
    <source>
        <dbReference type="ARBA" id="ARBA00022723"/>
    </source>
</evidence>
<evidence type="ECO:0000256" key="2">
    <source>
        <dbReference type="ARBA" id="ARBA00009241"/>
    </source>
</evidence>
<evidence type="ECO:0000313" key="10">
    <source>
        <dbReference type="EMBL" id="PJF18709.1"/>
    </source>
</evidence>
<evidence type="ECO:0000256" key="9">
    <source>
        <dbReference type="SAM" id="MobiDB-lite"/>
    </source>
</evidence>
<accession>A0A2H9TLW7</accession>
<comment type="caution">
    <text evidence="10">The sequence shown here is derived from an EMBL/GenBank/DDBJ whole genome shotgun (WGS) entry which is preliminary data.</text>
</comment>
<evidence type="ECO:0000256" key="5">
    <source>
        <dbReference type="ARBA" id="ARBA00023128"/>
    </source>
</evidence>
<keyword evidence="11" id="KW-1185">Reference proteome</keyword>
<keyword evidence="7" id="KW-0143">Chaperone</keyword>
<dbReference type="AlphaFoldDB" id="A0A2H9TLW7"/>
<evidence type="ECO:0000256" key="1">
    <source>
        <dbReference type="ARBA" id="ARBA00004569"/>
    </source>
</evidence>
<reference evidence="10 11" key="1">
    <citation type="submission" date="2016-10" db="EMBL/GenBank/DDBJ databases">
        <title>The genome of Paramicrosporidium saccamoebae is the missing link in understanding Cryptomycota and Microsporidia evolution.</title>
        <authorList>
            <person name="Quandt C.A."/>
            <person name="Beaudet D."/>
            <person name="Corsaro D."/>
            <person name="Michel R."/>
            <person name="Corradi N."/>
            <person name="James T."/>
        </authorList>
    </citation>
    <scope>NUCLEOTIDE SEQUENCE [LARGE SCALE GENOMIC DNA]</scope>
    <source>
        <strain evidence="10 11">KSL3</strain>
    </source>
</reference>
<keyword evidence="5" id="KW-0496">Mitochondrion</keyword>
<name>A0A2H9TLW7_9FUNG</name>
<dbReference type="InterPro" id="IPR009069">
    <property type="entry name" value="Cys_alpha_HP_mot_SF"/>
</dbReference>
<evidence type="ECO:0000256" key="6">
    <source>
        <dbReference type="ARBA" id="ARBA00023157"/>
    </source>
</evidence>
<dbReference type="OrthoDB" id="1915887at2759"/>
<feature type="binding site" evidence="8">
    <location>
        <position position="31"/>
    </location>
    <ligand>
        <name>Cu cation</name>
        <dbReference type="ChEBI" id="CHEBI:23378"/>
    </ligand>
</feature>
<dbReference type="STRING" id="1246581.A0A2H9TLW7"/>
<dbReference type="GO" id="GO:0005758">
    <property type="term" value="C:mitochondrial intermembrane space"/>
    <property type="evidence" value="ECO:0007669"/>
    <property type="project" value="UniProtKB-SubCell"/>
</dbReference>
<dbReference type="InterPro" id="IPR007745">
    <property type="entry name" value="Cyt_c_oxidase_Cu-chaperone"/>
</dbReference>
<proteinExistence type="inferred from homology"/>